<feature type="transmembrane region" description="Helical" evidence="2">
    <location>
        <begin position="170"/>
        <end position="188"/>
    </location>
</feature>
<accession>A0A543NEM9</accession>
<dbReference type="OrthoDB" id="3431095at2"/>
<evidence type="ECO:0000256" key="1">
    <source>
        <dbReference type="SAM" id="MobiDB-lite"/>
    </source>
</evidence>
<dbReference type="EMBL" id="VFQC01000001">
    <property type="protein sequence ID" value="TQN30298.1"/>
    <property type="molecule type" value="Genomic_DNA"/>
</dbReference>
<keyword evidence="4" id="KW-1185">Reference proteome</keyword>
<evidence type="ECO:0000256" key="2">
    <source>
        <dbReference type="SAM" id="Phobius"/>
    </source>
</evidence>
<proteinExistence type="predicted"/>
<protein>
    <submittedName>
        <fullName evidence="3">Uncharacterized protein</fullName>
    </submittedName>
</protein>
<evidence type="ECO:0000313" key="4">
    <source>
        <dbReference type="Proteomes" id="UP000317422"/>
    </source>
</evidence>
<organism evidence="3 4">
    <name type="scientific">Haloactinospora alba</name>
    <dbReference type="NCBI Taxonomy" id="405555"/>
    <lineage>
        <taxon>Bacteria</taxon>
        <taxon>Bacillati</taxon>
        <taxon>Actinomycetota</taxon>
        <taxon>Actinomycetes</taxon>
        <taxon>Streptosporangiales</taxon>
        <taxon>Nocardiopsidaceae</taxon>
        <taxon>Haloactinospora</taxon>
    </lineage>
</organism>
<feature type="compositionally biased region" description="Basic and acidic residues" evidence="1">
    <location>
        <begin position="47"/>
        <end position="61"/>
    </location>
</feature>
<feature type="compositionally biased region" description="Basic residues" evidence="1">
    <location>
        <begin position="66"/>
        <end position="75"/>
    </location>
</feature>
<feature type="transmembrane region" description="Helical" evidence="2">
    <location>
        <begin position="145"/>
        <end position="164"/>
    </location>
</feature>
<dbReference type="RefSeq" id="WP_141921571.1">
    <property type="nucleotide sequence ID" value="NZ_VFQC01000001.1"/>
</dbReference>
<feature type="transmembrane region" description="Helical" evidence="2">
    <location>
        <begin position="110"/>
        <end position="133"/>
    </location>
</feature>
<keyword evidence="2" id="KW-0472">Membrane</keyword>
<dbReference type="Proteomes" id="UP000317422">
    <property type="component" value="Unassembled WGS sequence"/>
</dbReference>
<sequence>MSDTAHTPGGYDPRNRGESGRGYEYPPPTHATGGYHYPDVPPPGEPRPSEPEREDERREEPVAAARFHRQTRARSKQIPALRQQRPWRLLVVTVLFVMAVGSWAEAVSPLVRAFAHVGFWAALALAALATVYRERRNGWPPAARWPWPTAAVLGTILAEVLVLTVGPSTVMVGSVVVLALGLFLALMFG</sequence>
<feature type="region of interest" description="Disordered" evidence="1">
    <location>
        <begin position="1"/>
        <end position="78"/>
    </location>
</feature>
<keyword evidence="2" id="KW-0812">Transmembrane</keyword>
<reference evidence="3 4" key="1">
    <citation type="submission" date="2019-06" db="EMBL/GenBank/DDBJ databases">
        <title>Sequencing the genomes of 1000 actinobacteria strains.</title>
        <authorList>
            <person name="Klenk H.-P."/>
        </authorList>
    </citation>
    <scope>NUCLEOTIDE SEQUENCE [LARGE SCALE GENOMIC DNA]</scope>
    <source>
        <strain evidence="3 4">DSM 45015</strain>
    </source>
</reference>
<feature type="transmembrane region" description="Helical" evidence="2">
    <location>
        <begin position="86"/>
        <end position="104"/>
    </location>
</feature>
<dbReference type="AlphaFoldDB" id="A0A543NEM9"/>
<comment type="caution">
    <text evidence="3">The sequence shown here is derived from an EMBL/GenBank/DDBJ whole genome shotgun (WGS) entry which is preliminary data.</text>
</comment>
<keyword evidence="2" id="KW-1133">Transmembrane helix</keyword>
<dbReference type="Gene3D" id="1.20.1740.10">
    <property type="entry name" value="Amino acid/polyamine transporter I"/>
    <property type="match status" value="1"/>
</dbReference>
<gene>
    <name evidence="3" type="ORF">FHX37_0170</name>
</gene>
<name>A0A543NEM9_9ACTN</name>
<evidence type="ECO:0000313" key="3">
    <source>
        <dbReference type="EMBL" id="TQN30298.1"/>
    </source>
</evidence>